<protein>
    <submittedName>
        <fullName evidence="1">Uncharacterized protein</fullName>
    </submittedName>
</protein>
<proteinExistence type="predicted"/>
<dbReference type="Proteomes" id="UP000075243">
    <property type="component" value="Unassembled WGS sequence"/>
</dbReference>
<organism evidence="1 2">
    <name type="scientific">Cajanus cajan</name>
    <name type="common">Pigeon pea</name>
    <name type="synonym">Cajanus indicus</name>
    <dbReference type="NCBI Taxonomy" id="3821"/>
    <lineage>
        <taxon>Eukaryota</taxon>
        <taxon>Viridiplantae</taxon>
        <taxon>Streptophyta</taxon>
        <taxon>Embryophyta</taxon>
        <taxon>Tracheophyta</taxon>
        <taxon>Spermatophyta</taxon>
        <taxon>Magnoliopsida</taxon>
        <taxon>eudicotyledons</taxon>
        <taxon>Gunneridae</taxon>
        <taxon>Pentapetalae</taxon>
        <taxon>rosids</taxon>
        <taxon>fabids</taxon>
        <taxon>Fabales</taxon>
        <taxon>Fabaceae</taxon>
        <taxon>Papilionoideae</taxon>
        <taxon>50 kb inversion clade</taxon>
        <taxon>NPAAA clade</taxon>
        <taxon>indigoferoid/millettioid clade</taxon>
        <taxon>Phaseoleae</taxon>
        <taxon>Cajanus</taxon>
    </lineage>
</organism>
<evidence type="ECO:0000313" key="2">
    <source>
        <dbReference type="Proteomes" id="UP000075243"/>
    </source>
</evidence>
<name>A0A151R5X8_CAJCA</name>
<sequence>MDLDLALWTEKPTPTPKNSDEDKVEKWKCSNQMCLMIMKRFVAWAHKEIMSQVRLLIENSEAYVRSLLNRLVVKERVQNKQISIKHIMTNFMLADPLIKGLVPKVFHKHTTHMGGIPYSTLF</sequence>
<evidence type="ECO:0000313" key="1">
    <source>
        <dbReference type="EMBL" id="KYP38034.1"/>
    </source>
</evidence>
<accession>A0A151R5X8</accession>
<reference evidence="1" key="1">
    <citation type="journal article" date="2012" name="Nat. Biotechnol.">
        <title>Draft genome sequence of pigeonpea (Cajanus cajan), an orphan legume crop of resource-poor farmers.</title>
        <authorList>
            <person name="Varshney R.K."/>
            <person name="Chen W."/>
            <person name="Li Y."/>
            <person name="Bharti A.K."/>
            <person name="Saxena R.K."/>
            <person name="Schlueter J.A."/>
            <person name="Donoghue M.T."/>
            <person name="Azam S."/>
            <person name="Fan G."/>
            <person name="Whaley A.M."/>
            <person name="Farmer A.D."/>
            <person name="Sheridan J."/>
            <person name="Iwata A."/>
            <person name="Tuteja R."/>
            <person name="Penmetsa R.V."/>
            <person name="Wu W."/>
            <person name="Upadhyaya H.D."/>
            <person name="Yang S.P."/>
            <person name="Shah T."/>
            <person name="Saxena K.B."/>
            <person name="Michael T."/>
            <person name="McCombie W.R."/>
            <person name="Yang B."/>
            <person name="Zhang G."/>
            <person name="Yang H."/>
            <person name="Wang J."/>
            <person name="Spillane C."/>
            <person name="Cook D.R."/>
            <person name="May G.D."/>
            <person name="Xu X."/>
            <person name="Jackson S.A."/>
        </authorList>
    </citation>
    <scope>NUCLEOTIDE SEQUENCE [LARGE SCALE GENOMIC DNA]</scope>
</reference>
<dbReference type="EMBL" id="KQ484044">
    <property type="protein sequence ID" value="KYP38034.1"/>
    <property type="molecule type" value="Genomic_DNA"/>
</dbReference>
<dbReference type="Gramene" id="C.cajan_40688.t">
    <property type="protein sequence ID" value="C.cajan_40688.t"/>
    <property type="gene ID" value="C.cajan_40688"/>
</dbReference>
<keyword evidence="2" id="KW-1185">Reference proteome</keyword>
<dbReference type="AlphaFoldDB" id="A0A151R5X8"/>
<gene>
    <name evidence="1" type="ORF">KK1_040749</name>
</gene>